<feature type="domain" description="HTH crp-type" evidence="5">
    <location>
        <begin position="142"/>
        <end position="216"/>
    </location>
</feature>
<dbReference type="InterPro" id="IPR000595">
    <property type="entry name" value="cNMP-bd_dom"/>
</dbReference>
<gene>
    <name evidence="6" type="ORF">bsdE14_21280</name>
</gene>
<keyword evidence="2" id="KW-0238">DNA-binding</keyword>
<dbReference type="InterPro" id="IPR036390">
    <property type="entry name" value="WH_DNA-bd_sf"/>
</dbReference>
<dbReference type="Pfam" id="PF13545">
    <property type="entry name" value="HTH_Crp_2"/>
    <property type="match status" value="1"/>
</dbReference>
<dbReference type="InterPro" id="IPR050397">
    <property type="entry name" value="Env_Response_Regulators"/>
</dbReference>
<proteinExistence type="predicted"/>
<accession>A0ABQ5N689</accession>
<dbReference type="CDD" id="cd00038">
    <property type="entry name" value="CAP_ED"/>
    <property type="match status" value="1"/>
</dbReference>
<dbReference type="PANTHER" id="PTHR24567">
    <property type="entry name" value="CRP FAMILY TRANSCRIPTIONAL REGULATORY PROTEIN"/>
    <property type="match status" value="1"/>
</dbReference>
<dbReference type="InterPro" id="IPR018490">
    <property type="entry name" value="cNMP-bd_dom_sf"/>
</dbReference>
<dbReference type="Gene3D" id="2.60.120.10">
    <property type="entry name" value="Jelly Rolls"/>
    <property type="match status" value="1"/>
</dbReference>
<keyword evidence="1" id="KW-0805">Transcription regulation</keyword>
<sequence length="227" mass="26175">MYNSLFDENRQNAMRDYFLNNLGKKGIIRKYSRNEIIELHSDDYFGIVVKGIVSINVLNSNGNEKMLYVLRPGEIFEEMNYFCGGSKLTVARVKENAEVSIIYKNVLEPELADNPEAYRYFLHSVTRKYRIVMLQMTNSVFNDSIGKIADTLLRMASCSIGTGESEKIIIDTPFTHQELANNIGCSRITVTKFLNKFIDEGIIIYEDKRIVIKNREALKQYINVIEE</sequence>
<dbReference type="Proteomes" id="UP001208567">
    <property type="component" value="Unassembled WGS sequence"/>
</dbReference>
<dbReference type="PROSITE" id="PS50042">
    <property type="entry name" value="CNMP_BINDING_3"/>
    <property type="match status" value="1"/>
</dbReference>
<dbReference type="PANTHER" id="PTHR24567:SF26">
    <property type="entry name" value="REGULATORY PROTEIN YEIL"/>
    <property type="match status" value="1"/>
</dbReference>
<dbReference type="InterPro" id="IPR036388">
    <property type="entry name" value="WH-like_DNA-bd_sf"/>
</dbReference>
<dbReference type="SUPFAM" id="SSF46785">
    <property type="entry name" value="Winged helix' DNA-binding domain"/>
    <property type="match status" value="1"/>
</dbReference>
<evidence type="ECO:0000256" key="2">
    <source>
        <dbReference type="ARBA" id="ARBA00023125"/>
    </source>
</evidence>
<dbReference type="SUPFAM" id="SSF51206">
    <property type="entry name" value="cAMP-binding domain-like"/>
    <property type="match status" value="1"/>
</dbReference>
<dbReference type="InterPro" id="IPR012318">
    <property type="entry name" value="HTH_CRP"/>
</dbReference>
<dbReference type="InterPro" id="IPR014710">
    <property type="entry name" value="RmlC-like_jellyroll"/>
</dbReference>
<evidence type="ECO:0000256" key="1">
    <source>
        <dbReference type="ARBA" id="ARBA00023015"/>
    </source>
</evidence>
<dbReference type="Pfam" id="PF00027">
    <property type="entry name" value="cNMP_binding"/>
    <property type="match status" value="1"/>
</dbReference>
<keyword evidence="3" id="KW-0804">Transcription</keyword>
<evidence type="ECO:0000256" key="3">
    <source>
        <dbReference type="ARBA" id="ARBA00023163"/>
    </source>
</evidence>
<evidence type="ECO:0000313" key="7">
    <source>
        <dbReference type="Proteomes" id="UP001208567"/>
    </source>
</evidence>
<keyword evidence="7" id="KW-1185">Reference proteome</keyword>
<reference evidence="6 7" key="1">
    <citation type="journal article" date="2024" name="Int. J. Syst. Evol. Microbiol.">
        <title>Clostridium omnivorum sp. nov., isolated from anoxic soil under the treatment of reductive soil disinfestation.</title>
        <authorList>
            <person name="Ueki A."/>
            <person name="Tonouchi A."/>
            <person name="Kaku N."/>
            <person name="Honma S."/>
            <person name="Ueki K."/>
        </authorList>
    </citation>
    <scope>NUCLEOTIDE SEQUENCE [LARGE SCALE GENOMIC DNA]</scope>
    <source>
        <strain evidence="6 7">E14</strain>
    </source>
</reference>
<dbReference type="Gene3D" id="1.10.10.10">
    <property type="entry name" value="Winged helix-like DNA-binding domain superfamily/Winged helix DNA-binding domain"/>
    <property type="match status" value="1"/>
</dbReference>
<feature type="domain" description="Cyclic nucleotide-binding" evidence="4">
    <location>
        <begin position="43"/>
        <end position="128"/>
    </location>
</feature>
<evidence type="ECO:0000259" key="5">
    <source>
        <dbReference type="PROSITE" id="PS51063"/>
    </source>
</evidence>
<protein>
    <submittedName>
        <fullName evidence="6">CarD family transcriptional regulator</fullName>
    </submittedName>
</protein>
<name>A0ABQ5N689_9CLOT</name>
<dbReference type="PROSITE" id="PS51063">
    <property type="entry name" value="HTH_CRP_2"/>
    <property type="match status" value="1"/>
</dbReference>
<dbReference type="SMART" id="SM00419">
    <property type="entry name" value="HTH_CRP"/>
    <property type="match status" value="1"/>
</dbReference>
<dbReference type="EMBL" id="BRXR01000001">
    <property type="protein sequence ID" value="GLC30718.1"/>
    <property type="molecule type" value="Genomic_DNA"/>
</dbReference>
<dbReference type="RefSeq" id="WP_264849997.1">
    <property type="nucleotide sequence ID" value="NZ_BRXR01000001.1"/>
</dbReference>
<organism evidence="6 7">
    <name type="scientific">Clostridium omnivorum</name>
    <dbReference type="NCBI Taxonomy" id="1604902"/>
    <lineage>
        <taxon>Bacteria</taxon>
        <taxon>Bacillati</taxon>
        <taxon>Bacillota</taxon>
        <taxon>Clostridia</taxon>
        <taxon>Eubacteriales</taxon>
        <taxon>Clostridiaceae</taxon>
        <taxon>Clostridium</taxon>
    </lineage>
</organism>
<comment type="caution">
    <text evidence="6">The sequence shown here is derived from an EMBL/GenBank/DDBJ whole genome shotgun (WGS) entry which is preliminary data.</text>
</comment>
<evidence type="ECO:0000259" key="4">
    <source>
        <dbReference type="PROSITE" id="PS50042"/>
    </source>
</evidence>
<evidence type="ECO:0000313" key="6">
    <source>
        <dbReference type="EMBL" id="GLC30718.1"/>
    </source>
</evidence>